<reference evidence="4" key="3">
    <citation type="submission" date="2025-09" db="UniProtKB">
        <authorList>
            <consortium name="Ensembl"/>
        </authorList>
    </citation>
    <scope>IDENTIFICATION</scope>
    <source>
        <strain evidence="4">Glennie</strain>
    </source>
</reference>
<feature type="transmembrane region" description="Helical" evidence="2">
    <location>
        <begin position="388"/>
        <end position="405"/>
    </location>
</feature>
<keyword evidence="2" id="KW-0812">Transmembrane</keyword>
<feature type="compositionally biased region" description="Gly residues" evidence="1">
    <location>
        <begin position="52"/>
        <end position="68"/>
    </location>
</feature>
<dbReference type="Ensembl" id="ENSOANT00000055665.1">
    <property type="protein sequence ID" value="ENSOANP00000047722.1"/>
    <property type="gene ID" value="ENSOANG00000049285.1"/>
</dbReference>
<dbReference type="Proteomes" id="UP000002279">
    <property type="component" value="Chromosome 4"/>
</dbReference>
<gene>
    <name evidence="4" type="primary">ZFTRAF1</name>
</gene>
<feature type="compositionally biased region" description="Acidic residues" evidence="1">
    <location>
        <begin position="121"/>
        <end position="153"/>
    </location>
</feature>
<feature type="compositionally biased region" description="Acidic residues" evidence="1">
    <location>
        <begin position="69"/>
        <end position="81"/>
    </location>
</feature>
<evidence type="ECO:0000256" key="3">
    <source>
        <dbReference type="SAM" id="SignalP"/>
    </source>
</evidence>
<protein>
    <submittedName>
        <fullName evidence="4">Uncharacterized protein</fullName>
    </submittedName>
</protein>
<evidence type="ECO:0000313" key="5">
    <source>
        <dbReference type="Proteomes" id="UP000002279"/>
    </source>
</evidence>
<evidence type="ECO:0000256" key="1">
    <source>
        <dbReference type="SAM" id="MobiDB-lite"/>
    </source>
</evidence>
<feature type="signal peptide" evidence="3">
    <location>
        <begin position="1"/>
        <end position="16"/>
    </location>
</feature>
<reference evidence="4" key="2">
    <citation type="submission" date="2025-08" db="UniProtKB">
        <authorList>
            <consortium name="Ensembl"/>
        </authorList>
    </citation>
    <scope>IDENTIFICATION</scope>
    <source>
        <strain evidence="4">Glennie</strain>
    </source>
</reference>
<keyword evidence="2" id="KW-0472">Membrane</keyword>
<name>A0A6I8P1V0_ORNAN</name>
<organism evidence="4 5">
    <name type="scientific">Ornithorhynchus anatinus</name>
    <name type="common">Duckbill platypus</name>
    <dbReference type="NCBI Taxonomy" id="9258"/>
    <lineage>
        <taxon>Eukaryota</taxon>
        <taxon>Metazoa</taxon>
        <taxon>Chordata</taxon>
        <taxon>Craniata</taxon>
        <taxon>Vertebrata</taxon>
        <taxon>Euteleostomi</taxon>
        <taxon>Mammalia</taxon>
        <taxon>Monotremata</taxon>
        <taxon>Ornithorhynchidae</taxon>
        <taxon>Ornithorhynchus</taxon>
    </lineage>
</organism>
<evidence type="ECO:0000256" key="2">
    <source>
        <dbReference type="SAM" id="Phobius"/>
    </source>
</evidence>
<feature type="compositionally biased region" description="Basic and acidic residues" evidence="1">
    <location>
        <begin position="82"/>
        <end position="120"/>
    </location>
</feature>
<feature type="compositionally biased region" description="Low complexity" evidence="1">
    <location>
        <begin position="221"/>
        <end position="233"/>
    </location>
</feature>
<dbReference type="AlphaFoldDB" id="A0A6I8P1V0"/>
<proteinExistence type="predicted"/>
<reference evidence="4 5" key="1">
    <citation type="journal article" date="2008" name="Nature">
        <title>Genome analysis of the platypus reveals unique signatures of evolution.</title>
        <authorList>
            <person name="Warren W.C."/>
            <person name="Hillier L.W."/>
            <person name="Marshall Graves J.A."/>
            <person name="Birney E."/>
            <person name="Ponting C.P."/>
            <person name="Grutzner F."/>
            <person name="Belov K."/>
            <person name="Miller W."/>
            <person name="Clarke L."/>
            <person name="Chinwalla A.T."/>
            <person name="Yang S.P."/>
            <person name="Heger A."/>
            <person name="Locke D.P."/>
            <person name="Miethke P."/>
            <person name="Waters P.D."/>
            <person name="Veyrunes F."/>
            <person name="Fulton L."/>
            <person name="Fulton B."/>
            <person name="Graves T."/>
            <person name="Wallis J."/>
            <person name="Puente X.S."/>
            <person name="Lopez-Otin C."/>
            <person name="Ordonez G.R."/>
            <person name="Eichler E.E."/>
            <person name="Chen L."/>
            <person name="Cheng Z."/>
            <person name="Deakin J.E."/>
            <person name="Alsop A."/>
            <person name="Thompson K."/>
            <person name="Kirby P."/>
            <person name="Papenfuss A.T."/>
            <person name="Wakefield M.J."/>
            <person name="Olender T."/>
            <person name="Lancet D."/>
            <person name="Huttley G.A."/>
            <person name="Smit A.F."/>
            <person name="Pask A."/>
            <person name="Temple-Smith P."/>
            <person name="Batzer M.A."/>
            <person name="Walker J.A."/>
            <person name="Konkel M.K."/>
            <person name="Harris R.S."/>
            <person name="Whittington C.M."/>
            <person name="Wong E.S."/>
            <person name="Gemmell N.J."/>
            <person name="Buschiazzo E."/>
            <person name="Vargas Jentzsch I.M."/>
            <person name="Merkel A."/>
            <person name="Schmitz J."/>
            <person name="Zemann A."/>
            <person name="Churakov G."/>
            <person name="Kriegs J.O."/>
            <person name="Brosius J."/>
            <person name="Murchison E.P."/>
            <person name="Sachidanandam R."/>
            <person name="Smith C."/>
            <person name="Hannon G.J."/>
            <person name="Tsend-Ayush E."/>
            <person name="McMillan D."/>
            <person name="Attenborough R."/>
            <person name="Rens W."/>
            <person name="Ferguson-Smith M."/>
            <person name="Lefevre C.M."/>
            <person name="Sharp J.A."/>
            <person name="Nicholas K.R."/>
            <person name="Ray D.A."/>
            <person name="Kube M."/>
            <person name="Reinhardt R."/>
            <person name="Pringle T.H."/>
            <person name="Taylor J."/>
            <person name="Jones R.C."/>
            <person name="Nixon B."/>
            <person name="Dacheux J.L."/>
            <person name="Niwa H."/>
            <person name="Sekita Y."/>
            <person name="Huang X."/>
            <person name="Stark A."/>
            <person name="Kheradpour P."/>
            <person name="Kellis M."/>
            <person name="Flicek P."/>
            <person name="Chen Y."/>
            <person name="Webber C."/>
            <person name="Hardison R."/>
            <person name="Nelson J."/>
            <person name="Hallsworth-Pepin K."/>
            <person name="Delehaunty K."/>
            <person name="Markovic C."/>
            <person name="Minx P."/>
            <person name="Feng Y."/>
            <person name="Kremitzki C."/>
            <person name="Mitreva M."/>
            <person name="Glasscock J."/>
            <person name="Wylie T."/>
            <person name="Wohldmann P."/>
            <person name="Thiru P."/>
            <person name="Nhan M.N."/>
            <person name="Pohl C.S."/>
            <person name="Smith S.M."/>
            <person name="Hou S."/>
            <person name="Nefedov M."/>
            <person name="de Jong P.J."/>
            <person name="Renfree M.B."/>
            <person name="Mardis E.R."/>
            <person name="Wilson R.K."/>
        </authorList>
    </citation>
    <scope>NUCLEOTIDE SEQUENCE [LARGE SCALE GENOMIC DNA]</scope>
    <source>
        <strain evidence="4 5">Glennie</strain>
    </source>
</reference>
<evidence type="ECO:0000313" key="4">
    <source>
        <dbReference type="Ensembl" id="ENSOANP00000047722.1"/>
    </source>
</evidence>
<feature type="transmembrane region" description="Helical" evidence="2">
    <location>
        <begin position="361"/>
        <end position="381"/>
    </location>
</feature>
<feature type="transmembrane region" description="Helical" evidence="2">
    <location>
        <begin position="417"/>
        <end position="445"/>
    </location>
</feature>
<dbReference type="InParanoid" id="A0A6I8P1V0"/>
<feature type="transmembrane region" description="Helical" evidence="2">
    <location>
        <begin position="329"/>
        <end position="349"/>
    </location>
</feature>
<feature type="region of interest" description="Disordered" evidence="1">
    <location>
        <begin position="215"/>
        <end position="294"/>
    </location>
</feature>
<keyword evidence="3" id="KW-0732">Signal</keyword>
<keyword evidence="5" id="KW-1185">Reference proteome</keyword>
<dbReference type="GeneTree" id="ENSGT00510000049727"/>
<sequence>MIIIMMMMMMMVFVKGWSPGEGTGEEGQELEELGWATVLQGLGDGEGEGDGDGGWWGRGWGWRWGGGEGDGEGDGDEDWEREGERDGKRDGERDGEGNGEEDGKRDGESDGEGYGERDGEGDGEEDGERDGEEDGERDEEEDGERDGERDGEEDGKRDREEDGERDGEGDEEVRGGVRKTGGVGGNSESEIGAWGTGLDRNPPLTWLGKNPLLGGAHAGRRPAPGAAATPMAGRGRRVQDPGRAGVGAHLSPGRVSVTPEEPGGGRERHRLPWQRGLRRAEHVSSSGAGPSELPSMADKLAEWSPVVSNVLLCAVSLSSAIQTAQVNRGVAAGFLLQALAAGLVAASTLSPGLWPDVDPQAGAWVATVIGFPLLAFGFHWVNGDRSTANLLLGGGMVLAASGDHFSPESRAVVAQSVALVASVTILIVSVFTANAYGVVGSVAMGASGLMARLEGGRLLGIRKENVICWVLALGSWAYRWALQMQHQELD</sequence>
<accession>A0A6I8P1V0</accession>
<feature type="region of interest" description="Disordered" evidence="1">
    <location>
        <begin position="40"/>
        <end position="202"/>
    </location>
</feature>
<dbReference type="Bgee" id="ENSOANG00000049285">
    <property type="expression patterns" value="Expressed in testis and 7 other cell types or tissues"/>
</dbReference>
<keyword evidence="2" id="KW-1133">Transmembrane helix</keyword>
<feature type="chain" id="PRO_5026183578" evidence="3">
    <location>
        <begin position="17"/>
        <end position="490"/>
    </location>
</feature>